<feature type="region of interest" description="Disordered" evidence="1">
    <location>
        <begin position="146"/>
        <end position="191"/>
    </location>
</feature>
<feature type="compositionally biased region" description="Basic and acidic residues" evidence="1">
    <location>
        <begin position="247"/>
        <end position="265"/>
    </location>
</feature>
<evidence type="ECO:0000313" key="2">
    <source>
        <dbReference type="Proteomes" id="UP000695022"/>
    </source>
</evidence>
<dbReference type="Proteomes" id="UP000695022">
    <property type="component" value="Unplaced"/>
</dbReference>
<feature type="region of interest" description="Disordered" evidence="1">
    <location>
        <begin position="210"/>
        <end position="231"/>
    </location>
</feature>
<feature type="region of interest" description="Disordered" evidence="1">
    <location>
        <begin position="1"/>
        <end position="122"/>
    </location>
</feature>
<organism evidence="2 3">
    <name type="scientific">Priapulus caudatus</name>
    <name type="common">Priapulid worm</name>
    <dbReference type="NCBI Taxonomy" id="37621"/>
    <lineage>
        <taxon>Eukaryota</taxon>
        <taxon>Metazoa</taxon>
        <taxon>Ecdysozoa</taxon>
        <taxon>Scalidophora</taxon>
        <taxon>Priapulida</taxon>
        <taxon>Priapulimorpha</taxon>
        <taxon>Priapulimorphida</taxon>
        <taxon>Priapulidae</taxon>
        <taxon>Priapulus</taxon>
    </lineage>
</organism>
<gene>
    <name evidence="3" type="primary">LOC106806431</name>
</gene>
<dbReference type="GeneID" id="106806431"/>
<evidence type="ECO:0000256" key="1">
    <source>
        <dbReference type="SAM" id="MobiDB-lite"/>
    </source>
</evidence>
<sequence>MVFHRQESSSYHRPSSGGDGEQTSYGATPSYSPVSNYNPYSSSRSSSGGGGYSGRGVTYRSRDGSYASQPSYSSSQSYQAPATTYEASVPTYQAPAPTYQRPAPTYQPSPPTYQESVPTYEAPAPRYETATYEAPAPVYLDVQPSYGQQQQQQQHNGYTKSPEYFTTTKYGPIESGALRGQGQKSSAVEFARQGQASGTLYSADTAEAAEAAKKSRGYEYRYREGHTTTQPKTFVQLRHYRANLGVTKDKDGYGNRQHGAERRYQ</sequence>
<keyword evidence="2" id="KW-1185">Reference proteome</keyword>
<evidence type="ECO:0000313" key="3">
    <source>
        <dbReference type="RefSeq" id="XP_014663846.1"/>
    </source>
</evidence>
<feature type="compositionally biased region" description="Polar residues" evidence="1">
    <location>
        <begin position="155"/>
        <end position="169"/>
    </location>
</feature>
<proteinExistence type="predicted"/>
<reference evidence="3" key="1">
    <citation type="submission" date="2025-08" db="UniProtKB">
        <authorList>
            <consortium name="RefSeq"/>
        </authorList>
    </citation>
    <scope>IDENTIFICATION</scope>
</reference>
<accession>A0ABM1DV75</accession>
<feature type="compositionally biased region" description="Low complexity" evidence="1">
    <location>
        <begin position="28"/>
        <end position="46"/>
    </location>
</feature>
<feature type="compositionally biased region" description="Basic and acidic residues" evidence="1">
    <location>
        <begin position="210"/>
        <end position="226"/>
    </location>
</feature>
<protein>
    <submittedName>
        <fullName evidence="3">DNA-directed RNA polymerase II subunit RPB1-like</fullName>
    </submittedName>
</protein>
<feature type="region of interest" description="Disordered" evidence="1">
    <location>
        <begin position="245"/>
        <end position="265"/>
    </location>
</feature>
<feature type="compositionally biased region" description="Low complexity" evidence="1">
    <location>
        <begin position="55"/>
        <end position="82"/>
    </location>
</feature>
<name>A0ABM1DV75_PRICU</name>
<dbReference type="RefSeq" id="XP_014663846.1">
    <property type="nucleotide sequence ID" value="XM_014808360.1"/>
</dbReference>